<gene>
    <name evidence="3" type="ORF">AB5J52_06105</name>
</gene>
<evidence type="ECO:0000256" key="2">
    <source>
        <dbReference type="SAM" id="SignalP"/>
    </source>
</evidence>
<protein>
    <recommendedName>
        <fullName evidence="4">Peptidase M4</fullName>
    </recommendedName>
</protein>
<evidence type="ECO:0000256" key="1">
    <source>
        <dbReference type="SAM" id="MobiDB-lite"/>
    </source>
</evidence>
<proteinExistence type="predicted"/>
<evidence type="ECO:0008006" key="4">
    <source>
        <dbReference type="Google" id="ProtNLM"/>
    </source>
</evidence>
<feature type="signal peptide" evidence="2">
    <location>
        <begin position="1"/>
        <end position="26"/>
    </location>
</feature>
<feature type="chain" id="PRO_5044282732" description="Peptidase M4" evidence="2">
    <location>
        <begin position="27"/>
        <end position="256"/>
    </location>
</feature>
<dbReference type="PROSITE" id="PS51257">
    <property type="entry name" value="PROKAR_LIPOPROTEIN"/>
    <property type="match status" value="1"/>
</dbReference>
<accession>A0AB39QKP8</accession>
<evidence type="ECO:0000313" key="3">
    <source>
        <dbReference type="EMBL" id="XDQ41873.1"/>
    </source>
</evidence>
<feature type="region of interest" description="Disordered" evidence="1">
    <location>
        <begin position="41"/>
        <end position="75"/>
    </location>
</feature>
<name>A0AB39QKP8_9ACTN</name>
<sequence length="256" mass="26539">MTRRRTRAATAASLALAGTLALGACAADAIGGGNAGASIPATSAGTTPGPGGTSPSAGPTSGWGPGMWSGNQGPGMMGGWGSWAPGMMGQGMMGNWWLAGNGNRVQTLDQARQRAQAFADRLGLKAGEVMQFSRNFYAELETSGGRMATEVLVNPVDGAVQIEYGPAMMWNTDYGMRYGSQSQVRVSAAQARSIAQQWLRSQGTGLTAGEADSFPGYYTLHTLKSGRISGMLSVNATTGQVWYHSWHGGFVAMSDG</sequence>
<reference evidence="3" key="1">
    <citation type="submission" date="2024-07" db="EMBL/GenBank/DDBJ databases">
        <authorList>
            <person name="Yu S.T."/>
        </authorList>
    </citation>
    <scope>NUCLEOTIDE SEQUENCE</scope>
    <source>
        <strain evidence="3">R39</strain>
    </source>
</reference>
<dbReference type="RefSeq" id="WP_369221451.1">
    <property type="nucleotide sequence ID" value="NZ_CP163441.1"/>
</dbReference>
<feature type="compositionally biased region" description="Low complexity" evidence="1">
    <location>
        <begin position="41"/>
        <end position="60"/>
    </location>
</feature>
<feature type="compositionally biased region" description="Gly residues" evidence="1">
    <location>
        <begin position="61"/>
        <end position="75"/>
    </location>
</feature>
<dbReference type="EMBL" id="CP163441">
    <property type="protein sequence ID" value="XDQ41873.1"/>
    <property type="molecule type" value="Genomic_DNA"/>
</dbReference>
<organism evidence="3">
    <name type="scientific">Streptomyces sp. R39</name>
    <dbReference type="NCBI Taxonomy" id="3238631"/>
    <lineage>
        <taxon>Bacteria</taxon>
        <taxon>Bacillati</taxon>
        <taxon>Actinomycetota</taxon>
        <taxon>Actinomycetes</taxon>
        <taxon>Kitasatosporales</taxon>
        <taxon>Streptomycetaceae</taxon>
        <taxon>Streptomyces</taxon>
    </lineage>
</organism>
<dbReference type="AlphaFoldDB" id="A0AB39QKP8"/>
<keyword evidence="2" id="KW-0732">Signal</keyword>